<dbReference type="Proteomes" id="UP001586593">
    <property type="component" value="Unassembled WGS sequence"/>
</dbReference>
<evidence type="ECO:0000313" key="2">
    <source>
        <dbReference type="Proteomes" id="UP001586593"/>
    </source>
</evidence>
<reference evidence="1 2" key="1">
    <citation type="journal article" date="2024" name="Commun. Biol.">
        <title>Comparative genomic analysis of thermophilic fungi reveals convergent evolutionary adaptations and gene losses.</title>
        <authorList>
            <person name="Steindorff A.S."/>
            <person name="Aguilar-Pontes M.V."/>
            <person name="Robinson A.J."/>
            <person name="Andreopoulos B."/>
            <person name="LaButti K."/>
            <person name="Kuo A."/>
            <person name="Mondo S."/>
            <person name="Riley R."/>
            <person name="Otillar R."/>
            <person name="Haridas S."/>
            <person name="Lipzen A."/>
            <person name="Grimwood J."/>
            <person name="Schmutz J."/>
            <person name="Clum A."/>
            <person name="Reid I.D."/>
            <person name="Moisan M.C."/>
            <person name="Butler G."/>
            <person name="Nguyen T.T.M."/>
            <person name="Dewar K."/>
            <person name="Conant G."/>
            <person name="Drula E."/>
            <person name="Henrissat B."/>
            <person name="Hansel C."/>
            <person name="Singer S."/>
            <person name="Hutchinson M.I."/>
            <person name="de Vries R.P."/>
            <person name="Natvig D.O."/>
            <person name="Powell A.J."/>
            <person name="Tsang A."/>
            <person name="Grigoriev I.V."/>
        </authorList>
    </citation>
    <scope>NUCLEOTIDE SEQUENCE [LARGE SCALE GENOMIC DNA]</scope>
    <source>
        <strain evidence="1 2">ATCC 24622</strain>
    </source>
</reference>
<evidence type="ECO:0000313" key="1">
    <source>
        <dbReference type="EMBL" id="KAL1882006.1"/>
    </source>
</evidence>
<protein>
    <submittedName>
        <fullName evidence="1">Uncharacterized protein</fullName>
    </submittedName>
</protein>
<comment type="caution">
    <text evidence="1">The sequence shown here is derived from an EMBL/GenBank/DDBJ whole genome shotgun (WGS) entry which is preliminary data.</text>
</comment>
<name>A0ABR3Y136_9PEZI</name>
<sequence length="204" mass="22205">MAKTLVLGAMLALNDQRKACIRLQRKAVRNLYSLVETALMEGHFNDTAKYVLRVEALKRYNFRGQDEKRGTGEAAADTCRVGDTQFGCTNGSGAGVEAGCGGGRDKIGARGCLHIRAKETGHRASTLPLPGPMLQSEHGVLLTMAAAEFVDNIHGSGDVARRPLLTSVITSLALAKARKDKIEKTGEQEWSQIFTDFWRGACWR</sequence>
<accession>A0ABR3Y136</accession>
<organism evidence="1 2">
    <name type="scientific">Phialemonium thermophilum</name>
    <dbReference type="NCBI Taxonomy" id="223376"/>
    <lineage>
        <taxon>Eukaryota</taxon>
        <taxon>Fungi</taxon>
        <taxon>Dikarya</taxon>
        <taxon>Ascomycota</taxon>
        <taxon>Pezizomycotina</taxon>
        <taxon>Sordariomycetes</taxon>
        <taxon>Sordariomycetidae</taxon>
        <taxon>Cephalothecales</taxon>
        <taxon>Cephalothecaceae</taxon>
        <taxon>Phialemonium</taxon>
    </lineage>
</organism>
<keyword evidence="2" id="KW-1185">Reference proteome</keyword>
<proteinExistence type="predicted"/>
<dbReference type="EMBL" id="JAZHXJ010000019">
    <property type="protein sequence ID" value="KAL1882006.1"/>
    <property type="molecule type" value="Genomic_DNA"/>
</dbReference>
<gene>
    <name evidence="1" type="ORF">VTK73DRAFT_2988</name>
</gene>